<dbReference type="InterPro" id="IPR020616">
    <property type="entry name" value="Thiolase_N"/>
</dbReference>
<dbReference type="PIRSF" id="PIRSF000429">
    <property type="entry name" value="Ac-CoA_Ac_transf"/>
    <property type="match status" value="1"/>
</dbReference>
<dbReference type="PANTHER" id="PTHR43853">
    <property type="entry name" value="3-KETOACYL-COA THIOLASE, PEROXISOMAL"/>
    <property type="match status" value="1"/>
</dbReference>
<proteinExistence type="inferred from homology"/>
<dbReference type="SUPFAM" id="SSF53901">
    <property type="entry name" value="Thiolase-like"/>
    <property type="match status" value="2"/>
</dbReference>
<keyword evidence="4 5" id="KW-0012">Acyltransferase</keyword>
<dbReference type="Pfam" id="PF00108">
    <property type="entry name" value="Thiolase_N"/>
    <property type="match status" value="1"/>
</dbReference>
<sequence length="378" mass="39180">MTSAVIAGYARTPFHFARKGALVGIRPDDLAATAVRALVERSGVNPADIEDLILGCAYPEFEQGGNMARGVVFLAGLPQTVAATTVNRFCGSSMTAIHIAAGQIAIGAGEVFICAGVESMTRVPQAETRASPNPKLQAEWPQVYATMGETAENVASKFHVARADQERLALESHRKAAAAQAAGRLVDEIARVQTPDGWVEQDGCIRPTTSLEGLAGLKPAFRPDGSVTAGTSSPLTDGAAAALVCSEDYARRHGLTILARIRATAVAGCPPEIMGMGPVPATRKVLARAGLTVADLDVVEINEAFGSQAVACLRELEIPREKVNLDGGGLSIGHPLGATGARITAKAAQLLRREGGRYALATQCIGGGQGIATLLEAV</sequence>
<keyword evidence="3 5" id="KW-0808">Transferase</keyword>
<protein>
    <submittedName>
        <fullName evidence="6">Acetyl-CoA acetyltransferase</fullName>
    </submittedName>
</protein>
<dbReference type="InterPro" id="IPR020617">
    <property type="entry name" value="Thiolase_C"/>
</dbReference>
<dbReference type="RefSeq" id="WP_085749761.1">
    <property type="nucleotide sequence ID" value="NZ_BSPR01000002.1"/>
</dbReference>
<dbReference type="EMBL" id="CP015118">
    <property type="protein sequence ID" value="ARN19500.1"/>
    <property type="molecule type" value="Genomic_DNA"/>
</dbReference>
<reference evidence="6 7" key="1">
    <citation type="submission" date="2016-04" db="EMBL/GenBank/DDBJ databases">
        <title>Complete genome sequence of natural rubber-degrading, novel Gram-negative bacterium, Rhizobacter gummiphilus strain NS21.</title>
        <authorList>
            <person name="Tabata M."/>
            <person name="Kasai D."/>
            <person name="Fukuda M."/>
        </authorList>
    </citation>
    <scope>NUCLEOTIDE SEQUENCE [LARGE SCALE GENOMIC DNA]</scope>
    <source>
        <strain evidence="6 7">NS21</strain>
    </source>
</reference>
<dbReference type="CDD" id="cd00751">
    <property type="entry name" value="thiolase"/>
    <property type="match status" value="1"/>
</dbReference>
<dbReference type="Proteomes" id="UP000193427">
    <property type="component" value="Chromosome"/>
</dbReference>
<dbReference type="OrthoDB" id="8951704at2"/>
<accession>A0A1W6L5P4</accession>
<dbReference type="PANTHER" id="PTHR43853:SF21">
    <property type="entry name" value="STEROID 3-KETOACYL-COA THIOLASE"/>
    <property type="match status" value="1"/>
</dbReference>
<dbReference type="Pfam" id="PF02803">
    <property type="entry name" value="Thiolase_C"/>
    <property type="match status" value="1"/>
</dbReference>
<evidence type="ECO:0000256" key="3">
    <source>
        <dbReference type="ARBA" id="ARBA00022679"/>
    </source>
</evidence>
<evidence type="ECO:0000256" key="2">
    <source>
        <dbReference type="ARBA" id="ARBA00010982"/>
    </source>
</evidence>
<dbReference type="AlphaFoldDB" id="A0A1W6L5P4"/>
<dbReference type="InterPro" id="IPR002155">
    <property type="entry name" value="Thiolase"/>
</dbReference>
<dbReference type="PROSITE" id="PS00737">
    <property type="entry name" value="THIOLASE_2"/>
    <property type="match status" value="1"/>
</dbReference>
<dbReference type="GO" id="GO:0003988">
    <property type="term" value="F:acetyl-CoA C-acyltransferase activity"/>
    <property type="evidence" value="ECO:0007669"/>
    <property type="project" value="UniProtKB-ARBA"/>
</dbReference>
<dbReference type="InterPro" id="IPR020615">
    <property type="entry name" value="Thiolase_acyl_enz_int_AS"/>
</dbReference>
<evidence type="ECO:0000256" key="5">
    <source>
        <dbReference type="RuleBase" id="RU003557"/>
    </source>
</evidence>
<dbReference type="KEGG" id="rgu:A4W93_06005"/>
<dbReference type="InterPro" id="IPR050215">
    <property type="entry name" value="Thiolase-like_sf_Thiolase"/>
</dbReference>
<dbReference type="FunFam" id="3.40.47.10:FF:000010">
    <property type="entry name" value="Acetyl-CoA acetyltransferase (Thiolase)"/>
    <property type="match status" value="1"/>
</dbReference>
<keyword evidence="7" id="KW-1185">Reference proteome</keyword>
<evidence type="ECO:0000256" key="4">
    <source>
        <dbReference type="ARBA" id="ARBA00023315"/>
    </source>
</evidence>
<comment type="pathway">
    <text evidence="1">Lipid metabolism.</text>
</comment>
<evidence type="ECO:0000313" key="6">
    <source>
        <dbReference type="EMBL" id="ARN19500.1"/>
    </source>
</evidence>
<dbReference type="GO" id="GO:0005737">
    <property type="term" value="C:cytoplasm"/>
    <property type="evidence" value="ECO:0007669"/>
    <property type="project" value="UniProtKB-ARBA"/>
</dbReference>
<dbReference type="PROSITE" id="PS00098">
    <property type="entry name" value="THIOLASE_1"/>
    <property type="match status" value="1"/>
</dbReference>
<evidence type="ECO:0000256" key="1">
    <source>
        <dbReference type="ARBA" id="ARBA00005189"/>
    </source>
</evidence>
<dbReference type="InterPro" id="IPR020613">
    <property type="entry name" value="Thiolase_CS"/>
</dbReference>
<organism evidence="6 7">
    <name type="scientific">Piscinibacter gummiphilus</name>
    <dbReference type="NCBI Taxonomy" id="946333"/>
    <lineage>
        <taxon>Bacteria</taxon>
        <taxon>Pseudomonadati</taxon>
        <taxon>Pseudomonadota</taxon>
        <taxon>Betaproteobacteria</taxon>
        <taxon>Burkholderiales</taxon>
        <taxon>Sphaerotilaceae</taxon>
        <taxon>Piscinibacter</taxon>
    </lineage>
</organism>
<evidence type="ECO:0000313" key="7">
    <source>
        <dbReference type="Proteomes" id="UP000193427"/>
    </source>
</evidence>
<dbReference type="NCBIfam" id="TIGR01930">
    <property type="entry name" value="AcCoA-C-Actrans"/>
    <property type="match status" value="1"/>
</dbReference>
<dbReference type="InterPro" id="IPR016039">
    <property type="entry name" value="Thiolase-like"/>
</dbReference>
<dbReference type="Gene3D" id="3.40.47.10">
    <property type="match status" value="1"/>
</dbReference>
<gene>
    <name evidence="6" type="ORF">A4W93_06005</name>
</gene>
<comment type="similarity">
    <text evidence="2 5">Belongs to the thiolase-like superfamily. Thiolase family.</text>
</comment>
<dbReference type="GO" id="GO:0006635">
    <property type="term" value="P:fatty acid beta-oxidation"/>
    <property type="evidence" value="ECO:0007669"/>
    <property type="project" value="TreeGrafter"/>
</dbReference>
<name>A0A1W6L5P4_9BURK</name>
<dbReference type="GO" id="GO:0010124">
    <property type="term" value="P:phenylacetate catabolic process"/>
    <property type="evidence" value="ECO:0007669"/>
    <property type="project" value="TreeGrafter"/>
</dbReference>
<dbReference type="STRING" id="946333.A4W93_06005"/>